<dbReference type="RefSeq" id="WP_090484810.1">
    <property type="nucleotide sequence ID" value="NZ_FOUO01000006.1"/>
</dbReference>
<proteinExistence type="inferred from homology"/>
<evidence type="ECO:0000256" key="8">
    <source>
        <dbReference type="SAM" id="Phobius"/>
    </source>
</evidence>
<feature type="transmembrane region" description="Helical" evidence="8">
    <location>
        <begin position="319"/>
        <end position="341"/>
    </location>
</feature>
<dbReference type="GO" id="GO:0005886">
    <property type="term" value="C:plasma membrane"/>
    <property type="evidence" value="ECO:0007669"/>
    <property type="project" value="UniProtKB-SubCell"/>
</dbReference>
<keyword evidence="6 8" id="KW-1133">Transmembrane helix</keyword>
<keyword evidence="10" id="KW-1185">Reference proteome</keyword>
<keyword evidence="5 8" id="KW-0812">Transmembrane</keyword>
<evidence type="ECO:0000313" key="9">
    <source>
        <dbReference type="EMBL" id="SFM47701.1"/>
    </source>
</evidence>
<evidence type="ECO:0000313" key="10">
    <source>
        <dbReference type="Proteomes" id="UP000199556"/>
    </source>
</evidence>
<reference evidence="9 10" key="1">
    <citation type="submission" date="2016-10" db="EMBL/GenBank/DDBJ databases">
        <authorList>
            <person name="de Groot N.N."/>
        </authorList>
    </citation>
    <scope>NUCLEOTIDE SEQUENCE [LARGE SCALE GENOMIC DNA]</scope>
    <source>
        <strain evidence="9 10">DSM 4180</strain>
    </source>
</reference>
<dbReference type="NCBIfam" id="TIGR00842">
    <property type="entry name" value="bcct"/>
    <property type="match status" value="1"/>
</dbReference>
<feature type="transmembrane region" description="Helical" evidence="8">
    <location>
        <begin position="190"/>
        <end position="214"/>
    </location>
</feature>
<dbReference type="Proteomes" id="UP000199556">
    <property type="component" value="Unassembled WGS sequence"/>
</dbReference>
<comment type="similarity">
    <text evidence="2">Belongs to the BCCT transporter (TC 2.A.15) family.</text>
</comment>
<dbReference type="OrthoDB" id="9775735at2"/>
<evidence type="ECO:0000256" key="7">
    <source>
        <dbReference type="ARBA" id="ARBA00023136"/>
    </source>
</evidence>
<organism evidence="9 10">
    <name type="scientific">Ectothiorhodospira mobilis</name>
    <dbReference type="NCBI Taxonomy" id="195064"/>
    <lineage>
        <taxon>Bacteria</taxon>
        <taxon>Pseudomonadati</taxon>
        <taxon>Pseudomonadota</taxon>
        <taxon>Gammaproteobacteria</taxon>
        <taxon>Chromatiales</taxon>
        <taxon>Ectothiorhodospiraceae</taxon>
        <taxon>Ectothiorhodospira</taxon>
    </lineage>
</organism>
<dbReference type="NCBIfam" id="NF007399">
    <property type="entry name" value="PRK09928.1"/>
    <property type="match status" value="1"/>
</dbReference>
<accession>A0A1I4R613</accession>
<keyword evidence="4" id="KW-1003">Cell membrane</keyword>
<evidence type="ECO:0000256" key="6">
    <source>
        <dbReference type="ARBA" id="ARBA00022989"/>
    </source>
</evidence>
<keyword evidence="7 8" id="KW-0472">Membrane</keyword>
<dbReference type="PANTHER" id="PTHR30047">
    <property type="entry name" value="HIGH-AFFINITY CHOLINE TRANSPORT PROTEIN-RELATED"/>
    <property type="match status" value="1"/>
</dbReference>
<evidence type="ECO:0000256" key="4">
    <source>
        <dbReference type="ARBA" id="ARBA00022475"/>
    </source>
</evidence>
<feature type="transmembrane region" description="Helical" evidence="8">
    <location>
        <begin position="96"/>
        <end position="119"/>
    </location>
</feature>
<comment type="subcellular location">
    <subcellularLocation>
        <location evidence="1">Cell membrane</location>
        <topology evidence="1">Multi-pass membrane protein</topology>
    </subcellularLocation>
</comment>
<dbReference type="EMBL" id="FOUO01000006">
    <property type="protein sequence ID" value="SFM47701.1"/>
    <property type="molecule type" value="Genomic_DNA"/>
</dbReference>
<feature type="transmembrane region" description="Helical" evidence="8">
    <location>
        <begin position="269"/>
        <end position="289"/>
    </location>
</feature>
<dbReference type="Pfam" id="PF02028">
    <property type="entry name" value="BCCT"/>
    <property type="match status" value="1"/>
</dbReference>
<dbReference type="AlphaFoldDB" id="A0A1I4R613"/>
<protein>
    <submittedName>
        <fullName evidence="9">Choline/glycine/proline betaine transport protein</fullName>
    </submittedName>
</protein>
<feature type="transmembrane region" description="Helical" evidence="8">
    <location>
        <begin position="407"/>
        <end position="426"/>
    </location>
</feature>
<feature type="transmembrane region" description="Helical" evidence="8">
    <location>
        <begin position="60"/>
        <end position="84"/>
    </location>
</feature>
<evidence type="ECO:0000256" key="1">
    <source>
        <dbReference type="ARBA" id="ARBA00004651"/>
    </source>
</evidence>
<feature type="transmembrane region" description="Helical" evidence="8">
    <location>
        <begin position="478"/>
        <end position="498"/>
    </location>
</feature>
<dbReference type="InterPro" id="IPR018093">
    <property type="entry name" value="BCCT_CS"/>
</dbReference>
<dbReference type="GO" id="GO:0022857">
    <property type="term" value="F:transmembrane transporter activity"/>
    <property type="evidence" value="ECO:0007669"/>
    <property type="project" value="InterPro"/>
</dbReference>
<dbReference type="InterPro" id="IPR000060">
    <property type="entry name" value="BCCT_transptr"/>
</dbReference>
<feature type="transmembrane region" description="Helical" evidence="8">
    <location>
        <begin position="453"/>
        <end position="472"/>
    </location>
</feature>
<dbReference type="STRING" id="195064.SAMN05421721_106183"/>
<evidence type="ECO:0000256" key="2">
    <source>
        <dbReference type="ARBA" id="ARBA00005658"/>
    </source>
</evidence>
<feature type="transmembrane region" description="Helical" evidence="8">
    <location>
        <begin position="152"/>
        <end position="170"/>
    </location>
</feature>
<dbReference type="PROSITE" id="PS01303">
    <property type="entry name" value="BCCT"/>
    <property type="match status" value="1"/>
</dbReference>
<evidence type="ECO:0000256" key="3">
    <source>
        <dbReference type="ARBA" id="ARBA00022448"/>
    </source>
</evidence>
<dbReference type="PANTHER" id="PTHR30047:SF7">
    <property type="entry name" value="HIGH-AFFINITY CHOLINE TRANSPORT PROTEIN"/>
    <property type="match status" value="1"/>
</dbReference>
<name>A0A1I4R613_ECTMO</name>
<feature type="transmembrane region" description="Helical" evidence="8">
    <location>
        <begin position="353"/>
        <end position="371"/>
    </location>
</feature>
<evidence type="ECO:0000256" key="5">
    <source>
        <dbReference type="ARBA" id="ARBA00022692"/>
    </source>
</evidence>
<feature type="transmembrane region" description="Helical" evidence="8">
    <location>
        <begin position="21"/>
        <end position="40"/>
    </location>
</feature>
<sequence>MADPNKSSPEKRPRMQVNPPVFIASAALILVLVVFAAIFTDLAGSVFQATQSWISDTMGWFYVLSVAGFVIFMVALAVSSYGGIKLGPDHSQPDYSYLSWFAMLFSAGMGIGLMFFGVAEPVMHYTSPPTGSGETVEAARQAMSITLFHWGMHAWAIYAVVAASLAYFAFRHGLPLTVRSALYPLLGDRIHGGIGHTVDTFAVLGTLFGVATSLGLGATQINSGLNYLFDVPNVVSVQVVLIAIITVLATISVVLGLDGGIRRLSELNILLAVGLLAFVLIFGPTVYLLQTLVQNTGSYISNLFSMTFNLYAYEPTDWIGGWTLFYWGWWIAWAPFVGMFIARVSRGRTLREFTFGVLFVPVGFTIMWMTFFGNTALHMIMEQGITQLADAVAADTSVALFQFLEQMPLSSITAVVATLLVVTFFVTSSDSGSLVVDILTSGGREDSPTWQRIFWALLEGVVASVLLIAGGLSALQTATIASALPFTVIMIFMAWGLLKALHLDHLKKVTLLESRVSPVSPHAPVSWQRRLRSIVHQPKRNEVLRFIQETVKPALTAVAEELRKQKLDAQVGEGEDGRCWVEVRHGEEIDFFYSVRPRAYEPPSFVMRDTGARRAQNLKYFRAEVHLGEGGQDYDVMGWSQEALINDVLEHYERHMHFLDAVR</sequence>
<feature type="transmembrane region" description="Helical" evidence="8">
    <location>
        <begin position="234"/>
        <end position="257"/>
    </location>
</feature>
<gene>
    <name evidence="9" type="ORF">SAMN05421721_106183</name>
</gene>
<keyword evidence="3" id="KW-0813">Transport</keyword>